<dbReference type="AlphaFoldDB" id="A0A0M0J9J7"/>
<dbReference type="Gene3D" id="1.10.10.250">
    <property type="entry name" value="Ribosomal protein L11, C-terminal domain"/>
    <property type="match status" value="1"/>
</dbReference>
<dbReference type="Pfam" id="PF03946">
    <property type="entry name" value="Ribosomal_L11_N"/>
    <property type="match status" value="1"/>
</dbReference>
<dbReference type="InterPro" id="IPR020783">
    <property type="entry name" value="Ribosomal_uL11_C"/>
</dbReference>
<evidence type="ECO:0000259" key="7">
    <source>
        <dbReference type="Pfam" id="PF03946"/>
    </source>
</evidence>
<dbReference type="InterPro" id="IPR000911">
    <property type="entry name" value="Ribosomal_uL11"/>
</dbReference>
<dbReference type="CDD" id="cd00349">
    <property type="entry name" value="Ribosomal_L11"/>
    <property type="match status" value="1"/>
</dbReference>
<dbReference type="FunFam" id="3.30.1550.10:FF:000005">
    <property type="entry name" value="50S ribosomal protein L11"/>
    <property type="match status" value="1"/>
</dbReference>
<dbReference type="HAMAP" id="MF_00736">
    <property type="entry name" value="Ribosomal_uL11"/>
    <property type="match status" value="1"/>
</dbReference>
<gene>
    <name evidence="8" type="ORF">Ctob_004786</name>
</gene>
<dbReference type="GO" id="GO:0006412">
    <property type="term" value="P:translation"/>
    <property type="evidence" value="ECO:0007669"/>
    <property type="project" value="InterPro"/>
</dbReference>
<dbReference type="PANTHER" id="PTHR11661:SF1">
    <property type="entry name" value="LARGE RIBOSOMAL SUBUNIT PROTEIN UL11M"/>
    <property type="match status" value="1"/>
</dbReference>
<feature type="domain" description="Large ribosomal subunit protein uL11 C-terminal" evidence="6">
    <location>
        <begin position="79"/>
        <end position="151"/>
    </location>
</feature>
<keyword evidence="2 5" id="KW-0689">Ribosomal protein</keyword>
<evidence type="ECO:0000256" key="2">
    <source>
        <dbReference type="ARBA" id="ARBA00022980"/>
    </source>
</evidence>
<dbReference type="SMART" id="SM00649">
    <property type="entry name" value="RL11"/>
    <property type="match status" value="1"/>
</dbReference>
<evidence type="ECO:0000256" key="1">
    <source>
        <dbReference type="ARBA" id="ARBA00010537"/>
    </source>
</evidence>
<feature type="domain" description="Large ribosomal subunit protein uL11 N-terminal" evidence="7">
    <location>
        <begin position="16"/>
        <end position="73"/>
    </location>
</feature>
<dbReference type="Pfam" id="PF00298">
    <property type="entry name" value="Ribosomal_L11"/>
    <property type="match status" value="1"/>
</dbReference>
<reference evidence="9" key="1">
    <citation type="journal article" date="2015" name="PLoS Genet.">
        <title>Genome Sequence and Transcriptome Analyses of Chrysochromulina tobin: Metabolic Tools for Enhanced Algal Fitness in the Prominent Order Prymnesiales (Haptophyceae).</title>
        <authorList>
            <person name="Hovde B.T."/>
            <person name="Deodato C.R."/>
            <person name="Hunsperger H.M."/>
            <person name="Ryken S.A."/>
            <person name="Yost W."/>
            <person name="Jha R.K."/>
            <person name="Patterson J."/>
            <person name="Monnat R.J. Jr."/>
            <person name="Barlow S.B."/>
            <person name="Starkenburg S.R."/>
            <person name="Cattolico R.A."/>
        </authorList>
    </citation>
    <scope>NUCLEOTIDE SEQUENCE</scope>
    <source>
        <strain evidence="9">CCMP291</strain>
    </source>
</reference>
<dbReference type="SUPFAM" id="SSF46906">
    <property type="entry name" value="Ribosomal protein L11, C-terminal domain"/>
    <property type="match status" value="1"/>
</dbReference>
<organism evidence="8 9">
    <name type="scientific">Chrysochromulina tobinii</name>
    <dbReference type="NCBI Taxonomy" id="1460289"/>
    <lineage>
        <taxon>Eukaryota</taxon>
        <taxon>Haptista</taxon>
        <taxon>Haptophyta</taxon>
        <taxon>Prymnesiophyceae</taxon>
        <taxon>Prymnesiales</taxon>
        <taxon>Chrysochromulinaceae</taxon>
        <taxon>Chrysochromulina</taxon>
    </lineage>
</organism>
<dbReference type="InterPro" id="IPR036796">
    <property type="entry name" value="Ribosomal_uL11_N_sf"/>
</dbReference>
<accession>A0A0M0J9J7</accession>
<dbReference type="Gene3D" id="3.30.1550.10">
    <property type="entry name" value="Ribosomal protein L11/L12, N-terminal domain"/>
    <property type="match status" value="1"/>
</dbReference>
<dbReference type="NCBIfam" id="TIGR01632">
    <property type="entry name" value="L11_bact"/>
    <property type="match status" value="1"/>
</dbReference>
<keyword evidence="3 5" id="KW-0687">Ribonucleoprotein</keyword>
<sequence>MAAAPASKLKLASRFRIIVPAGKATPQPPVGSALGQRGLKLMDFCKAFNDQTSIYKEGTPIPVRVKAYVDRTFTFDTFTPHTSYFLKKAAGLEKGANRPGHETVGRVTVQQVYEIAKVKWQDLKKMNKEHISLRTLARGIVGSARSMGIVVYNPKEEK</sequence>
<dbReference type="EMBL" id="JWZX01003242">
    <property type="protein sequence ID" value="KOO22893.1"/>
    <property type="molecule type" value="Genomic_DNA"/>
</dbReference>
<protein>
    <recommendedName>
        <fullName evidence="4">Large ribosomal subunit protein uL11m</fullName>
    </recommendedName>
</protein>
<dbReference type="GO" id="GO:0070180">
    <property type="term" value="F:large ribosomal subunit rRNA binding"/>
    <property type="evidence" value="ECO:0007669"/>
    <property type="project" value="TreeGrafter"/>
</dbReference>
<comment type="similarity">
    <text evidence="1 5">Belongs to the universal ribosomal protein uL11 family.</text>
</comment>
<evidence type="ECO:0000313" key="8">
    <source>
        <dbReference type="EMBL" id="KOO22893.1"/>
    </source>
</evidence>
<evidence type="ECO:0000313" key="9">
    <source>
        <dbReference type="Proteomes" id="UP000037460"/>
    </source>
</evidence>
<dbReference type="InterPro" id="IPR020784">
    <property type="entry name" value="Ribosomal_uL11_N"/>
</dbReference>
<proteinExistence type="inferred from homology"/>
<evidence type="ECO:0000256" key="4">
    <source>
        <dbReference type="ARBA" id="ARBA00040104"/>
    </source>
</evidence>
<dbReference type="FunFam" id="1.10.10.250:FF:000003">
    <property type="entry name" value="Mitochondrial ribosomal protein L11"/>
    <property type="match status" value="1"/>
</dbReference>
<dbReference type="Proteomes" id="UP000037460">
    <property type="component" value="Unassembled WGS sequence"/>
</dbReference>
<dbReference type="GO" id="GO:0005762">
    <property type="term" value="C:mitochondrial large ribosomal subunit"/>
    <property type="evidence" value="ECO:0007669"/>
    <property type="project" value="TreeGrafter"/>
</dbReference>
<dbReference type="SUPFAM" id="SSF54747">
    <property type="entry name" value="Ribosomal L11/L12e N-terminal domain"/>
    <property type="match status" value="1"/>
</dbReference>
<dbReference type="GO" id="GO:0003735">
    <property type="term" value="F:structural constituent of ribosome"/>
    <property type="evidence" value="ECO:0007669"/>
    <property type="project" value="InterPro"/>
</dbReference>
<comment type="caution">
    <text evidence="8">The sequence shown here is derived from an EMBL/GenBank/DDBJ whole genome shotgun (WGS) entry which is preliminary data.</text>
</comment>
<name>A0A0M0J9J7_9EUKA</name>
<dbReference type="InterPro" id="IPR006519">
    <property type="entry name" value="Ribosomal_uL11_bac-typ"/>
</dbReference>
<evidence type="ECO:0000259" key="6">
    <source>
        <dbReference type="Pfam" id="PF00298"/>
    </source>
</evidence>
<evidence type="ECO:0000256" key="5">
    <source>
        <dbReference type="RuleBase" id="RU003978"/>
    </source>
</evidence>
<dbReference type="PANTHER" id="PTHR11661">
    <property type="entry name" value="60S RIBOSOMAL PROTEIN L12"/>
    <property type="match status" value="1"/>
</dbReference>
<dbReference type="OrthoDB" id="1091498at2759"/>
<keyword evidence="9" id="KW-1185">Reference proteome</keyword>
<dbReference type="InterPro" id="IPR036769">
    <property type="entry name" value="Ribosomal_uL11_C_sf"/>
</dbReference>
<evidence type="ECO:0000256" key="3">
    <source>
        <dbReference type="ARBA" id="ARBA00023274"/>
    </source>
</evidence>